<feature type="domain" description="Acyl-CoA thioesterase-like C-terminal" evidence="2">
    <location>
        <begin position="136"/>
        <end position="268"/>
    </location>
</feature>
<dbReference type="Proteomes" id="UP000464524">
    <property type="component" value="Chromosome"/>
</dbReference>
<dbReference type="InterPro" id="IPR049449">
    <property type="entry name" value="TesB_ACOT8-like_N"/>
</dbReference>
<dbReference type="InterPro" id="IPR042171">
    <property type="entry name" value="Acyl-CoA_hotdog"/>
</dbReference>
<evidence type="ECO:0000259" key="2">
    <source>
        <dbReference type="Pfam" id="PF20789"/>
    </source>
</evidence>
<evidence type="ECO:0000259" key="1">
    <source>
        <dbReference type="Pfam" id="PF13622"/>
    </source>
</evidence>
<dbReference type="RefSeq" id="WP_160181786.1">
    <property type="nucleotide sequence ID" value="NZ_CP047656.1"/>
</dbReference>
<reference evidence="3 4" key="1">
    <citation type="submission" date="2019-12" db="EMBL/GenBank/DDBJ databases">
        <title>Genome sequencing and assembly of endphytes of Porphyra tenera.</title>
        <authorList>
            <person name="Park J.M."/>
            <person name="Shin R."/>
            <person name="Jo S.H."/>
        </authorList>
    </citation>
    <scope>NUCLEOTIDE SEQUENCE [LARGE SCALE GENOMIC DNA]</scope>
    <source>
        <strain evidence="3 4">GPM4</strain>
    </source>
</reference>
<dbReference type="CDD" id="cd03445">
    <property type="entry name" value="Thioesterase_II_repeat2"/>
    <property type="match status" value="1"/>
</dbReference>
<keyword evidence="4" id="KW-1185">Reference proteome</keyword>
<sequence length="270" mass="30283">MHIDDLIEATNHYINSDELDRAQLSIPKEWAQGRTAYGGLTGALVYSAIRQKVGQDRVLRSFTCNFVGPVVTETDFGIEVEVLREGKNVTQVTGKAIQNGNVCVMVQAAFGVSRESKIEVLNTDRHTMRAPTKADFLPQIPKITPKFLRHIDLARQAGGLPFTGSKESKIDGWMRYTKPPKALTDAHLIALIDGWPPTTLQMLKWPAPASTMSWNIEFVYPHYTFSPKDWFAYQVRTRQATDGYAQTEANIWDPSGRLIAISRQTIAVFD</sequence>
<name>A0A857JNQ5_9ALTE</name>
<dbReference type="InterPro" id="IPR029069">
    <property type="entry name" value="HotDog_dom_sf"/>
</dbReference>
<evidence type="ECO:0000313" key="4">
    <source>
        <dbReference type="Proteomes" id="UP000464524"/>
    </source>
</evidence>
<dbReference type="AlphaFoldDB" id="A0A857JNQ5"/>
<accession>A0A857JNQ5</accession>
<dbReference type="SUPFAM" id="SSF54637">
    <property type="entry name" value="Thioesterase/thiol ester dehydrase-isomerase"/>
    <property type="match status" value="2"/>
</dbReference>
<organism evidence="3 4">
    <name type="scientific">Paraglaciecola mesophila</name>
    <dbReference type="NCBI Taxonomy" id="197222"/>
    <lineage>
        <taxon>Bacteria</taxon>
        <taxon>Pseudomonadati</taxon>
        <taxon>Pseudomonadota</taxon>
        <taxon>Gammaproteobacteria</taxon>
        <taxon>Alteromonadales</taxon>
        <taxon>Alteromonadaceae</taxon>
        <taxon>Paraglaciecola</taxon>
    </lineage>
</organism>
<feature type="domain" description="Acyl-CoA thioesterase-like N-terminal HotDog" evidence="1">
    <location>
        <begin position="27"/>
        <end position="111"/>
    </location>
</feature>
<dbReference type="InterPro" id="IPR052389">
    <property type="entry name" value="Sec_Metab_Biosynth-Assoc"/>
</dbReference>
<dbReference type="OrthoDB" id="7059210at2"/>
<dbReference type="Pfam" id="PF13622">
    <property type="entry name" value="4HBT_3"/>
    <property type="match status" value="1"/>
</dbReference>
<evidence type="ECO:0000313" key="3">
    <source>
        <dbReference type="EMBL" id="QHJ13709.1"/>
    </source>
</evidence>
<evidence type="ECO:0008006" key="5">
    <source>
        <dbReference type="Google" id="ProtNLM"/>
    </source>
</evidence>
<dbReference type="Pfam" id="PF20789">
    <property type="entry name" value="4HBT_3C"/>
    <property type="match status" value="1"/>
</dbReference>
<dbReference type="EMBL" id="CP047656">
    <property type="protein sequence ID" value="QHJ13709.1"/>
    <property type="molecule type" value="Genomic_DNA"/>
</dbReference>
<protein>
    <recommendedName>
        <fullName evidence="5">Acyl-CoA thioesterase II</fullName>
    </recommendedName>
</protein>
<gene>
    <name evidence="3" type="ORF">FX988_03982</name>
</gene>
<dbReference type="InterPro" id="IPR049450">
    <property type="entry name" value="ACOT8-like_C"/>
</dbReference>
<dbReference type="KEGG" id="pmes:FX988_03982"/>
<proteinExistence type="predicted"/>
<dbReference type="PANTHER" id="PTHR38110:SF1">
    <property type="entry name" value="THIOESTERASE DOMAIN-CONTAINING PROTEIN"/>
    <property type="match status" value="1"/>
</dbReference>
<dbReference type="PANTHER" id="PTHR38110">
    <property type="entry name" value="CHROMOSOME 23, WHOLE GENOME SHOTGUN SEQUENCE"/>
    <property type="match status" value="1"/>
</dbReference>
<dbReference type="Gene3D" id="2.40.160.210">
    <property type="entry name" value="Acyl-CoA thioesterase, double hotdog domain"/>
    <property type="match status" value="1"/>
</dbReference>